<dbReference type="InterPro" id="IPR051913">
    <property type="entry name" value="GH2_Domain-Containing"/>
</dbReference>
<dbReference type="InterPro" id="IPR008979">
    <property type="entry name" value="Galactose-bd-like_sf"/>
</dbReference>
<keyword evidence="3" id="KW-0326">Glycosidase</keyword>
<dbReference type="PROSITE" id="PS00608">
    <property type="entry name" value="GLYCOSYL_HYDROL_F2_2"/>
    <property type="match status" value="1"/>
</dbReference>
<dbReference type="AlphaFoldDB" id="A0A7R7EHM0"/>
<evidence type="ECO:0000313" key="11">
    <source>
        <dbReference type="Proteomes" id="UP000595897"/>
    </source>
</evidence>
<dbReference type="SUPFAM" id="SSF49785">
    <property type="entry name" value="Galactose-binding domain-like"/>
    <property type="match status" value="1"/>
</dbReference>
<dbReference type="Proteomes" id="UP000595897">
    <property type="component" value="Chromosome"/>
</dbReference>
<evidence type="ECO:0000256" key="1">
    <source>
        <dbReference type="ARBA" id="ARBA00007401"/>
    </source>
</evidence>
<dbReference type="GO" id="GO:0004553">
    <property type="term" value="F:hydrolase activity, hydrolyzing O-glycosyl compounds"/>
    <property type="evidence" value="ECO:0007669"/>
    <property type="project" value="InterPro"/>
</dbReference>
<dbReference type="InterPro" id="IPR017853">
    <property type="entry name" value="GH"/>
</dbReference>
<dbReference type="Pfam" id="PF02837">
    <property type="entry name" value="Glyco_hydro_2_N"/>
    <property type="match status" value="1"/>
</dbReference>
<dbReference type="PANTHER" id="PTHR42732:SF1">
    <property type="entry name" value="BETA-MANNOSIDASE"/>
    <property type="match status" value="1"/>
</dbReference>
<name>A0A7R7EHM0_9FIRM</name>
<dbReference type="InterPro" id="IPR023232">
    <property type="entry name" value="Glyco_hydro_2_AS"/>
</dbReference>
<proteinExistence type="inferred from homology"/>
<dbReference type="Pfam" id="PF16355">
    <property type="entry name" value="DUF4982"/>
    <property type="match status" value="1"/>
</dbReference>
<dbReference type="Pfam" id="PF18565">
    <property type="entry name" value="Glyco_hydro2_C5"/>
    <property type="match status" value="1"/>
</dbReference>
<sequence>MEATRKKLFNDGWKFTKQSIGTSLSDINGSKVEWREVELPHDWLIYDTENLYETGEGWYKKSFAVESKEKQRIQLYFEGVYMNSTIYINDKEVGTWTYGYSSFCYDVTDYITKGINTIMVRVKHESPNSRWYSGAGIYRNVWLITTDEVRVVEDSIYLTTDGQGGNVKVQAEIYDATVESSLQTEGSKDITYLATILDVDQNVVAEKEGTVLLDKATTTYHFDMNVNNPILWDLYTCYRYSFKLQLVLEDQVIDEVTTRFGFRTIAFDPDEGFFLNGEYMKLHGVCLHHDLGALGSAMNVVALERQLRMMKDMGANAIRTSHNMPAVEVMELCDKIGLLVDSEAFDMWELPKTEYDNARFFNDTCGIDVASWVRRDRNHPSLILWSIGNEIHDTHAGPRGLEITKILKSHVLEHDYNENAIVTIGSNYIAWENAQKVADELKHSGYNYGEYLYDEHHEKYPDWIIYGSETTSTVKSRGIYHFPAHTPILTHDDMQCSSLDNSAVGWGGKNAEQPWIIDRDRKFCAGQFVWTGFDYIGEPTPYSTKNSYFGLVDTAGIPKDIYYMYQAEWTNYKTHPMVHLLPYWDFNIGQTIDIFAYTNAPEVELFFNGESLGKQVIDHKNGQVLHGEWKVRYAQGTLEVKAYDENGNVVATDTTSSFGEATEIKLTPDRVELTANGRDLSFIEISTVDKDGNYVANARNRMNVNVIGAGRLVGLDNGDSTDYDNYKGSSRRLFSGKLMAIVESTLEEGDITVVVFSKALGDSSLTIHAKKCDNLKEVEGLTVCNDAVCSKGTYNKEEIPVRKIELSLGTNSSQELTKENPTATVQYALCPSDATYGDITWKLVNHSGVKSTIASLEVEGDTCKVTAIGDGEFRVRCMCNNGGEIPQVISDLEFSVTGLGDAIRNPYAFTSASYFNLSNVPLNIVKDGAISGFHERTYIGFSGVDFGSTGTDELILHVGNCGGGPVPIEVWEGMPEQENARMITKVMFGLNGEWDGFKPSNFALPERLKGIKTISFVIQDKIIFGGFEYVKVQKAFERLSALEHDQIYGDTYDIVDHAIQNIGNNVVLEFEDMDFGTEGANKIIIRGKTPNVNNTIHIRFIDKDDKAVNQLIEFPHSEAYTDMEFTLNPMHGVQKVSFVFLPGSVFDFEWFQFVK</sequence>
<dbReference type="Gene3D" id="2.60.40.10">
    <property type="entry name" value="Immunoglobulins"/>
    <property type="match status" value="3"/>
</dbReference>
<dbReference type="Pfam" id="PF02836">
    <property type="entry name" value="Glyco_hydro_2_C"/>
    <property type="match status" value="1"/>
</dbReference>
<evidence type="ECO:0000256" key="2">
    <source>
        <dbReference type="ARBA" id="ARBA00022801"/>
    </source>
</evidence>
<reference evidence="10 11" key="1">
    <citation type="submission" date="2020-11" db="EMBL/GenBank/DDBJ databases">
        <title>Draft genome sequencing of a Lachnospiraceae strain isolated from anoxic soil subjected to BSD treatment.</title>
        <authorList>
            <person name="Uek A."/>
            <person name="Tonouchi A."/>
        </authorList>
    </citation>
    <scope>NUCLEOTIDE SEQUENCE [LARGE SCALE GENOMIC DNA]</scope>
    <source>
        <strain evidence="10 11">TB5</strain>
    </source>
</reference>
<evidence type="ECO:0000259" key="6">
    <source>
        <dbReference type="Pfam" id="PF02837"/>
    </source>
</evidence>
<dbReference type="InterPro" id="IPR036156">
    <property type="entry name" value="Beta-gal/glucu_dom_sf"/>
</dbReference>
<evidence type="ECO:0000259" key="4">
    <source>
        <dbReference type="Pfam" id="PF00703"/>
    </source>
</evidence>
<dbReference type="PRINTS" id="PR00132">
    <property type="entry name" value="GLHYDRLASE2"/>
</dbReference>
<dbReference type="SUPFAM" id="SSF51445">
    <property type="entry name" value="(Trans)glycosidases"/>
    <property type="match status" value="1"/>
</dbReference>
<feature type="domain" description="CBM6" evidence="7">
    <location>
        <begin position="1057"/>
        <end position="1155"/>
    </location>
</feature>
<dbReference type="InterPro" id="IPR040605">
    <property type="entry name" value="Glyco_hydro2_dom5"/>
</dbReference>
<dbReference type="EMBL" id="AP024169">
    <property type="protein sequence ID" value="BCN28859.1"/>
    <property type="molecule type" value="Genomic_DNA"/>
</dbReference>
<organism evidence="10 11">
    <name type="scientific">Anaeromicropila herbilytica</name>
    <dbReference type="NCBI Taxonomy" id="2785025"/>
    <lineage>
        <taxon>Bacteria</taxon>
        <taxon>Bacillati</taxon>
        <taxon>Bacillota</taxon>
        <taxon>Clostridia</taxon>
        <taxon>Lachnospirales</taxon>
        <taxon>Lachnospiraceae</taxon>
        <taxon>Anaeromicropila</taxon>
    </lineage>
</organism>
<accession>A0A7R7EHM0</accession>
<dbReference type="Gene3D" id="2.60.120.260">
    <property type="entry name" value="Galactose-binding domain-like"/>
    <property type="match status" value="3"/>
</dbReference>
<evidence type="ECO:0000259" key="9">
    <source>
        <dbReference type="Pfam" id="PF18565"/>
    </source>
</evidence>
<dbReference type="Pfam" id="PF00703">
    <property type="entry name" value="Glyco_hydro_2"/>
    <property type="match status" value="1"/>
</dbReference>
<dbReference type="SUPFAM" id="SSF49303">
    <property type="entry name" value="beta-Galactosidase/glucuronidase domain"/>
    <property type="match status" value="1"/>
</dbReference>
<evidence type="ECO:0000256" key="3">
    <source>
        <dbReference type="ARBA" id="ARBA00023295"/>
    </source>
</evidence>
<dbReference type="InterPro" id="IPR006102">
    <property type="entry name" value="Ig-like_GH2"/>
</dbReference>
<dbReference type="KEGG" id="ahb:bsdtb5_01540"/>
<dbReference type="CDD" id="cd04084">
    <property type="entry name" value="CBM6_xylanase-like"/>
    <property type="match status" value="1"/>
</dbReference>
<gene>
    <name evidence="10" type="ORF">bsdtb5_01540</name>
</gene>
<evidence type="ECO:0000313" key="10">
    <source>
        <dbReference type="EMBL" id="BCN28859.1"/>
    </source>
</evidence>
<feature type="domain" description="Glycoside hydrolase family 2" evidence="9">
    <location>
        <begin position="664"/>
        <end position="765"/>
    </location>
</feature>
<dbReference type="Pfam" id="PF03422">
    <property type="entry name" value="CBM_6"/>
    <property type="match status" value="1"/>
</dbReference>
<dbReference type="InterPro" id="IPR013783">
    <property type="entry name" value="Ig-like_fold"/>
</dbReference>
<dbReference type="RefSeq" id="WP_271714165.1">
    <property type="nucleotide sequence ID" value="NZ_AP024169.1"/>
</dbReference>
<dbReference type="GO" id="GO:0005975">
    <property type="term" value="P:carbohydrate metabolic process"/>
    <property type="evidence" value="ECO:0007669"/>
    <property type="project" value="InterPro"/>
</dbReference>
<keyword evidence="2" id="KW-0378">Hydrolase</keyword>
<dbReference type="InterPro" id="IPR006103">
    <property type="entry name" value="Glyco_hydro_2_cat"/>
</dbReference>
<dbReference type="InterPro" id="IPR005084">
    <property type="entry name" value="CBM6"/>
</dbReference>
<evidence type="ECO:0000259" key="8">
    <source>
        <dbReference type="Pfam" id="PF16355"/>
    </source>
</evidence>
<evidence type="ECO:0008006" key="12">
    <source>
        <dbReference type="Google" id="ProtNLM"/>
    </source>
</evidence>
<feature type="domain" description="Glycoside hydrolase family 2 catalytic" evidence="5">
    <location>
        <begin position="270"/>
        <end position="395"/>
    </location>
</feature>
<dbReference type="InterPro" id="IPR032311">
    <property type="entry name" value="DUF4982"/>
</dbReference>
<dbReference type="InterPro" id="IPR006101">
    <property type="entry name" value="Glyco_hydro_2"/>
</dbReference>
<feature type="domain" description="DUF4982" evidence="8">
    <location>
        <begin position="589"/>
        <end position="651"/>
    </location>
</feature>
<keyword evidence="11" id="KW-1185">Reference proteome</keyword>
<dbReference type="InterPro" id="IPR006104">
    <property type="entry name" value="Glyco_hydro_2_N"/>
</dbReference>
<evidence type="ECO:0000259" key="7">
    <source>
        <dbReference type="Pfam" id="PF03422"/>
    </source>
</evidence>
<feature type="domain" description="Glycosyl hydrolases family 2 sugar binding" evidence="6">
    <location>
        <begin position="52"/>
        <end position="146"/>
    </location>
</feature>
<comment type="similarity">
    <text evidence="1">Belongs to the glycosyl hydrolase 2 family.</text>
</comment>
<feature type="domain" description="Glycoside hydrolase family 2 immunoglobulin-like beta-sandwich" evidence="4">
    <location>
        <begin position="155"/>
        <end position="263"/>
    </location>
</feature>
<dbReference type="PANTHER" id="PTHR42732">
    <property type="entry name" value="BETA-GALACTOSIDASE"/>
    <property type="match status" value="1"/>
</dbReference>
<evidence type="ECO:0000259" key="5">
    <source>
        <dbReference type="Pfam" id="PF02836"/>
    </source>
</evidence>
<dbReference type="Gene3D" id="3.20.20.80">
    <property type="entry name" value="Glycosidases"/>
    <property type="match status" value="1"/>
</dbReference>
<dbReference type="GO" id="GO:0030246">
    <property type="term" value="F:carbohydrate binding"/>
    <property type="evidence" value="ECO:0007669"/>
    <property type="project" value="InterPro"/>
</dbReference>
<protein>
    <recommendedName>
        <fullName evidence="12">Beta-galactosidase</fullName>
    </recommendedName>
</protein>